<evidence type="ECO:0000256" key="1">
    <source>
        <dbReference type="ARBA" id="ARBA00022729"/>
    </source>
</evidence>
<dbReference type="InterPro" id="IPR051561">
    <property type="entry name" value="FRAS1_ECM"/>
</dbReference>
<evidence type="ECO:0000256" key="2">
    <source>
        <dbReference type="ARBA" id="ARBA00022737"/>
    </source>
</evidence>
<dbReference type="InterPro" id="IPR039005">
    <property type="entry name" value="CSPG_rpt"/>
</dbReference>
<sequence>MLIWVALSTSPIQVVAGGSTVVSNAAINVSSSDREDYVVNVVEKPYYGWIVLDSWNLRERRVVYVSDRDATASRDSFSVAACISNHTCTQPQIVDVTLSQRNVQSPQLLRNEILRVSADKTFITNAHLDTEDPDTPASGVFFLISRPSNGVVVNANDLSKAIYNFSQKDVDDSSVLFMRHSNVRQKEWTRKDSFHFVLQKNGSDKPIEDEFRFRISTTYAALQDPTELYVKTSPLKTSKGGSVALTATHLEASGLASAASDENLILEVSTPPRHGVLEFLDGVASQLTWSDFQSETKLIYRHGGEESRDDSVTLFIYPASEKTRRSSRLRITLPIQITTLRDPLVQVIAPFRV</sequence>
<feature type="chain" id="PRO_5018077368" description="Cadherin domain-containing protein" evidence="5">
    <location>
        <begin position="18"/>
        <end position="353"/>
    </location>
</feature>
<keyword evidence="3" id="KW-0325">Glycoprotein</keyword>
<dbReference type="OrthoDB" id="5831138at2759"/>
<organism evidence="6 7">
    <name type="scientific">Strongylus vulgaris</name>
    <name type="common">Blood worm</name>
    <dbReference type="NCBI Taxonomy" id="40348"/>
    <lineage>
        <taxon>Eukaryota</taxon>
        <taxon>Metazoa</taxon>
        <taxon>Ecdysozoa</taxon>
        <taxon>Nematoda</taxon>
        <taxon>Chromadorea</taxon>
        <taxon>Rhabditida</taxon>
        <taxon>Rhabditina</taxon>
        <taxon>Rhabditomorpha</taxon>
        <taxon>Strongyloidea</taxon>
        <taxon>Strongylidae</taxon>
        <taxon>Strongylus</taxon>
    </lineage>
</organism>
<evidence type="ECO:0000256" key="5">
    <source>
        <dbReference type="SAM" id="SignalP"/>
    </source>
</evidence>
<name>A0A3P7JGU7_STRVU</name>
<dbReference type="AlphaFoldDB" id="A0A3P7JGU7"/>
<reference evidence="6 7" key="1">
    <citation type="submission" date="2018-11" db="EMBL/GenBank/DDBJ databases">
        <authorList>
            <consortium name="Pathogen Informatics"/>
        </authorList>
    </citation>
    <scope>NUCLEOTIDE SEQUENCE [LARGE SCALE GENOMIC DNA]</scope>
</reference>
<dbReference type="PANTHER" id="PTHR45739:SF8">
    <property type="entry name" value="FRAS1-RELATED EXTRACELLULAR MATRIX PROTEIN 1"/>
    <property type="match status" value="1"/>
</dbReference>
<keyword evidence="2" id="KW-0677">Repeat</keyword>
<dbReference type="PROSITE" id="PS51854">
    <property type="entry name" value="CSPG"/>
    <property type="match status" value="1"/>
</dbReference>
<keyword evidence="7" id="KW-1185">Reference proteome</keyword>
<dbReference type="PANTHER" id="PTHR45739">
    <property type="entry name" value="MATRIX PROTEIN, PUTATIVE-RELATED"/>
    <property type="match status" value="1"/>
</dbReference>
<evidence type="ECO:0000313" key="7">
    <source>
        <dbReference type="Proteomes" id="UP000270094"/>
    </source>
</evidence>
<gene>
    <name evidence="6" type="ORF">SVUK_LOCUS14991</name>
</gene>
<keyword evidence="1 5" id="KW-0732">Signal</keyword>
<dbReference type="GO" id="GO:0009653">
    <property type="term" value="P:anatomical structure morphogenesis"/>
    <property type="evidence" value="ECO:0007669"/>
    <property type="project" value="TreeGrafter"/>
</dbReference>
<evidence type="ECO:0000313" key="6">
    <source>
        <dbReference type="EMBL" id="VDM79993.1"/>
    </source>
</evidence>
<evidence type="ECO:0008006" key="8">
    <source>
        <dbReference type="Google" id="ProtNLM"/>
    </source>
</evidence>
<feature type="signal peptide" evidence="5">
    <location>
        <begin position="1"/>
        <end position="17"/>
    </location>
</feature>
<evidence type="ECO:0000256" key="4">
    <source>
        <dbReference type="PROSITE-ProRule" id="PRU01201"/>
    </source>
</evidence>
<dbReference type="Proteomes" id="UP000270094">
    <property type="component" value="Unassembled WGS sequence"/>
</dbReference>
<feature type="repeat" description="CSPG" evidence="4">
    <location>
        <begin position="226"/>
        <end position="317"/>
    </location>
</feature>
<accession>A0A3P7JGU7</accession>
<dbReference type="EMBL" id="UYYB01107019">
    <property type="protein sequence ID" value="VDM79993.1"/>
    <property type="molecule type" value="Genomic_DNA"/>
</dbReference>
<protein>
    <recommendedName>
        <fullName evidence="8">Cadherin domain-containing protein</fullName>
    </recommendedName>
</protein>
<dbReference type="Pfam" id="PF16184">
    <property type="entry name" value="Cadherin_3"/>
    <property type="match status" value="1"/>
</dbReference>
<proteinExistence type="predicted"/>
<evidence type="ECO:0000256" key="3">
    <source>
        <dbReference type="ARBA" id="ARBA00023180"/>
    </source>
</evidence>